<evidence type="ECO:0000313" key="3">
    <source>
        <dbReference type="EMBL" id="KAF6211773.1"/>
    </source>
</evidence>
<dbReference type="InterPro" id="IPR002156">
    <property type="entry name" value="RNaseH_domain"/>
</dbReference>
<reference evidence="3" key="1">
    <citation type="journal article" date="2021" name="Mol. Ecol. Resour.">
        <title>Apolygus lucorum genome provides insights into omnivorousness and mesophyll feeding.</title>
        <authorList>
            <person name="Liu Y."/>
            <person name="Liu H."/>
            <person name="Wang H."/>
            <person name="Huang T."/>
            <person name="Liu B."/>
            <person name="Yang B."/>
            <person name="Yin L."/>
            <person name="Li B."/>
            <person name="Zhang Y."/>
            <person name="Zhang S."/>
            <person name="Jiang F."/>
            <person name="Zhang X."/>
            <person name="Ren Y."/>
            <person name="Wang B."/>
            <person name="Wang S."/>
            <person name="Lu Y."/>
            <person name="Wu K."/>
            <person name="Fan W."/>
            <person name="Wang G."/>
        </authorList>
    </citation>
    <scope>NUCLEOTIDE SEQUENCE</scope>
    <source>
        <strain evidence="3">12Hb</strain>
    </source>
</reference>
<dbReference type="EMBL" id="WIXP02000004">
    <property type="protein sequence ID" value="KAF6211773.1"/>
    <property type="molecule type" value="Genomic_DNA"/>
</dbReference>
<dbReference type="Gene3D" id="3.30.420.10">
    <property type="entry name" value="Ribonuclease H-like superfamily/Ribonuclease H"/>
    <property type="match status" value="1"/>
</dbReference>
<comment type="caution">
    <text evidence="3">The sequence shown here is derived from an EMBL/GenBank/DDBJ whole genome shotgun (WGS) entry which is preliminary data.</text>
</comment>
<dbReference type="InterPro" id="IPR012337">
    <property type="entry name" value="RNaseH-like_sf"/>
</dbReference>
<name>A0A8S9XS33_APOLU</name>
<dbReference type="CDD" id="cd09276">
    <property type="entry name" value="Rnase_HI_RT_non_LTR"/>
    <property type="match status" value="1"/>
</dbReference>
<dbReference type="Proteomes" id="UP000466442">
    <property type="component" value="Unassembled WGS sequence"/>
</dbReference>
<keyword evidence="4" id="KW-1185">Reference proteome</keyword>
<evidence type="ECO:0000259" key="2">
    <source>
        <dbReference type="PROSITE" id="PS50879"/>
    </source>
</evidence>
<gene>
    <name evidence="3" type="ORF">GE061_012288</name>
</gene>
<feature type="region of interest" description="Disordered" evidence="1">
    <location>
        <begin position="1"/>
        <end position="27"/>
    </location>
</feature>
<dbReference type="GO" id="GO:0003676">
    <property type="term" value="F:nucleic acid binding"/>
    <property type="evidence" value="ECO:0007669"/>
    <property type="project" value="InterPro"/>
</dbReference>
<protein>
    <recommendedName>
        <fullName evidence="2">RNase H type-1 domain-containing protein</fullName>
    </recommendedName>
</protein>
<dbReference type="InterPro" id="IPR036397">
    <property type="entry name" value="RNaseH_sf"/>
</dbReference>
<dbReference type="PROSITE" id="PS50879">
    <property type="entry name" value="RNASE_H_1"/>
    <property type="match status" value="1"/>
</dbReference>
<dbReference type="AlphaFoldDB" id="A0A8S9XS33"/>
<feature type="compositionally biased region" description="Basic and acidic residues" evidence="1">
    <location>
        <begin position="1"/>
        <end position="20"/>
    </location>
</feature>
<dbReference type="GO" id="GO:0004523">
    <property type="term" value="F:RNA-DNA hybrid ribonuclease activity"/>
    <property type="evidence" value="ECO:0007669"/>
    <property type="project" value="InterPro"/>
</dbReference>
<dbReference type="OrthoDB" id="6630579at2759"/>
<evidence type="ECO:0000313" key="4">
    <source>
        <dbReference type="Proteomes" id="UP000466442"/>
    </source>
</evidence>
<proteinExistence type="predicted"/>
<accession>A0A8S9XS33</accession>
<organism evidence="3 4">
    <name type="scientific">Apolygus lucorum</name>
    <name type="common">Small green plant bug</name>
    <name type="synonym">Lygocoris lucorum</name>
    <dbReference type="NCBI Taxonomy" id="248454"/>
    <lineage>
        <taxon>Eukaryota</taxon>
        <taxon>Metazoa</taxon>
        <taxon>Ecdysozoa</taxon>
        <taxon>Arthropoda</taxon>
        <taxon>Hexapoda</taxon>
        <taxon>Insecta</taxon>
        <taxon>Pterygota</taxon>
        <taxon>Neoptera</taxon>
        <taxon>Paraneoptera</taxon>
        <taxon>Hemiptera</taxon>
        <taxon>Heteroptera</taxon>
        <taxon>Panheteroptera</taxon>
        <taxon>Cimicomorpha</taxon>
        <taxon>Miridae</taxon>
        <taxon>Mirini</taxon>
        <taxon>Apolygus</taxon>
    </lineage>
</organism>
<feature type="domain" description="RNase H type-1" evidence="2">
    <location>
        <begin position="37"/>
        <end position="170"/>
    </location>
</feature>
<sequence length="203" mass="22655">MKDEPNPLHESTSKEEEHWPARAANPSLETISQKYPVDSWIQVFTDGSSDRDQRRTDAGFNTPGLFEGSVQLSLSSINFDAVVRAINEAATILLNLSRNPARVVFLVDTQAAINSLCSIHVPDEYQVLQARKALGSLMKEGWQVVLQWVASHCGVQGNEAAFALPKRGNEMPPTKDPISHNQAMVEAWKKVEKLRWIDPVMHL</sequence>
<dbReference type="SUPFAM" id="SSF53098">
    <property type="entry name" value="Ribonuclease H-like"/>
    <property type="match status" value="1"/>
</dbReference>
<evidence type="ECO:0000256" key="1">
    <source>
        <dbReference type="SAM" id="MobiDB-lite"/>
    </source>
</evidence>